<keyword evidence="1" id="KW-0812">Transmembrane</keyword>
<organism evidence="2">
    <name type="scientific">bioreactor metagenome</name>
    <dbReference type="NCBI Taxonomy" id="1076179"/>
    <lineage>
        <taxon>unclassified sequences</taxon>
        <taxon>metagenomes</taxon>
        <taxon>ecological metagenomes</taxon>
    </lineage>
</organism>
<reference evidence="2" key="1">
    <citation type="submission" date="2019-08" db="EMBL/GenBank/DDBJ databases">
        <authorList>
            <person name="Kucharzyk K."/>
            <person name="Murdoch R.W."/>
            <person name="Higgins S."/>
            <person name="Loffler F."/>
        </authorList>
    </citation>
    <scope>NUCLEOTIDE SEQUENCE</scope>
</reference>
<evidence type="ECO:0000313" key="2">
    <source>
        <dbReference type="EMBL" id="MPM31110.1"/>
    </source>
</evidence>
<sequence>MNEYISIGTVKVLFLPVFCSTMSSLYRLPSFTISFNFKCIMSPILIPKLASRTNAAATLLLGLNIFSVPSTVYVNPSRIVLMISLKVSSVKAKVFLFMNTNSYIFLFCYYHNIVKFVFCQYKSSYYLKLLLLLL</sequence>
<evidence type="ECO:0000256" key="1">
    <source>
        <dbReference type="SAM" id="Phobius"/>
    </source>
</evidence>
<protein>
    <submittedName>
        <fullName evidence="2">Uncharacterized protein</fullName>
    </submittedName>
</protein>
<gene>
    <name evidence="2" type="ORF">SDC9_77663</name>
</gene>
<keyword evidence="1" id="KW-1133">Transmembrane helix</keyword>
<feature type="transmembrane region" description="Helical" evidence="1">
    <location>
        <begin position="12"/>
        <end position="35"/>
    </location>
</feature>
<dbReference type="EMBL" id="VSSQ01005983">
    <property type="protein sequence ID" value="MPM31110.1"/>
    <property type="molecule type" value="Genomic_DNA"/>
</dbReference>
<accession>A0A644YRH2</accession>
<proteinExistence type="predicted"/>
<feature type="transmembrane region" description="Helical" evidence="1">
    <location>
        <begin position="55"/>
        <end position="74"/>
    </location>
</feature>
<dbReference type="AlphaFoldDB" id="A0A644YRH2"/>
<keyword evidence="1" id="KW-0472">Membrane</keyword>
<name>A0A644YRH2_9ZZZZ</name>
<feature type="transmembrane region" description="Helical" evidence="1">
    <location>
        <begin position="94"/>
        <end position="113"/>
    </location>
</feature>
<comment type="caution">
    <text evidence="2">The sequence shown here is derived from an EMBL/GenBank/DDBJ whole genome shotgun (WGS) entry which is preliminary data.</text>
</comment>